<sequence length="132" mass="13628">MVKGVDVAIGNGSSKFEFCSGSGVVWSLWFLLRFAGVNVVLQFEGSVHMVEGDLVGSSNVAKEVDVLNVVGSSPNDVGVAVVGSFGVGSNSGQMTSSNRFDALCSVAEGQEALVVSPRKQRVADGGVTDLME</sequence>
<comment type="caution">
    <text evidence="1">The sequence shown here is derived from an EMBL/GenBank/DDBJ whole genome shotgun (WGS) entry which is preliminary data.</text>
</comment>
<keyword evidence="2" id="KW-1185">Reference proteome</keyword>
<dbReference type="EMBL" id="JBBPBN010000064">
    <property type="protein sequence ID" value="KAK8986231.1"/>
    <property type="molecule type" value="Genomic_DNA"/>
</dbReference>
<dbReference type="Proteomes" id="UP001396334">
    <property type="component" value="Unassembled WGS sequence"/>
</dbReference>
<reference evidence="1 2" key="1">
    <citation type="journal article" date="2024" name="G3 (Bethesda)">
        <title>Genome assembly of Hibiscus sabdariffa L. provides insights into metabolisms of medicinal natural products.</title>
        <authorList>
            <person name="Kim T."/>
        </authorList>
    </citation>
    <scope>NUCLEOTIDE SEQUENCE [LARGE SCALE GENOMIC DNA]</scope>
    <source>
        <strain evidence="1">TK-2024</strain>
        <tissue evidence="1">Old leaves</tissue>
    </source>
</reference>
<protein>
    <submittedName>
        <fullName evidence="1">Uncharacterized protein</fullName>
    </submittedName>
</protein>
<accession>A0ABR2PCT2</accession>
<proteinExistence type="predicted"/>
<evidence type="ECO:0000313" key="1">
    <source>
        <dbReference type="EMBL" id="KAK8986231.1"/>
    </source>
</evidence>
<organism evidence="1 2">
    <name type="scientific">Hibiscus sabdariffa</name>
    <name type="common">roselle</name>
    <dbReference type="NCBI Taxonomy" id="183260"/>
    <lineage>
        <taxon>Eukaryota</taxon>
        <taxon>Viridiplantae</taxon>
        <taxon>Streptophyta</taxon>
        <taxon>Embryophyta</taxon>
        <taxon>Tracheophyta</taxon>
        <taxon>Spermatophyta</taxon>
        <taxon>Magnoliopsida</taxon>
        <taxon>eudicotyledons</taxon>
        <taxon>Gunneridae</taxon>
        <taxon>Pentapetalae</taxon>
        <taxon>rosids</taxon>
        <taxon>malvids</taxon>
        <taxon>Malvales</taxon>
        <taxon>Malvaceae</taxon>
        <taxon>Malvoideae</taxon>
        <taxon>Hibiscus</taxon>
    </lineage>
</organism>
<name>A0ABR2PCT2_9ROSI</name>
<evidence type="ECO:0000313" key="2">
    <source>
        <dbReference type="Proteomes" id="UP001396334"/>
    </source>
</evidence>
<gene>
    <name evidence="1" type="ORF">V6N11_013725</name>
</gene>